<name>A2C593_PROM1</name>
<dbReference type="InterPro" id="IPR025282">
    <property type="entry name" value="DUF4214"/>
</dbReference>
<evidence type="ECO:0000313" key="3">
    <source>
        <dbReference type="Proteomes" id="UP000002592"/>
    </source>
</evidence>
<dbReference type="InterPro" id="IPR024079">
    <property type="entry name" value="MetalloPept_cat_dom_sf"/>
</dbReference>
<dbReference type="Proteomes" id="UP000002592">
    <property type="component" value="Chromosome"/>
</dbReference>
<organism evidence="2 3">
    <name type="scientific">Prochlorococcus marinus (strain NATL1A)</name>
    <dbReference type="NCBI Taxonomy" id="167555"/>
    <lineage>
        <taxon>Bacteria</taxon>
        <taxon>Bacillati</taxon>
        <taxon>Cyanobacteriota</taxon>
        <taxon>Cyanophyceae</taxon>
        <taxon>Synechococcales</taxon>
        <taxon>Prochlorococcaceae</taxon>
        <taxon>Prochlorococcus</taxon>
    </lineage>
</organism>
<dbReference type="AlphaFoldDB" id="A2C593"/>
<dbReference type="InterPro" id="IPR034033">
    <property type="entry name" value="Serralysin-like"/>
</dbReference>
<protein>
    <recommendedName>
        <fullName evidence="1">DUF4214 domain-containing protein</fullName>
    </recommendedName>
</protein>
<dbReference type="Gene3D" id="3.40.390.10">
    <property type="entry name" value="Collagenase (Catalytic Domain)"/>
    <property type="match status" value="1"/>
</dbReference>
<sequence length="393" mass="46160">MLTFNDIKSSELIIHTRKVLLNNEGETISYYIDKIEGTQYLDKYYINSGISYKESNYITLDSRLHSIEEKSFLRSVFRRLDEELDLDFFEMSHNNGSDIDIFHVNSSSIFDTNTIGQAIKQEHQSGAWWELFWKDSDELKKFGSLEKNTIIHEIGHALGLAHPFNDPFNKNYTTQDTIMSYNRGPSGWNEWFSSIDLLALKSIWKREDDLGIIEYENPSNSYKFIRENNDSLFIKSEIGNELIDGIQNLHFSDQILNVNEDILSVFNELKGIDHITGQIYRLYNSAFARFPDINGFRYWIEMNESENNTYYQTSASFINSAEFKKLYFNDQSNEAYIYSLYNNIFKREPDTDGYEYWLGRIEGNHENKNDLLIGFAESMESKELFMKETSLKF</sequence>
<evidence type="ECO:0000259" key="1">
    <source>
        <dbReference type="Pfam" id="PF13946"/>
    </source>
</evidence>
<dbReference type="RefSeq" id="WP_011824597.1">
    <property type="nucleotide sequence ID" value="NC_008819.1"/>
</dbReference>
<dbReference type="Pfam" id="PF13946">
    <property type="entry name" value="DUF4214"/>
    <property type="match status" value="1"/>
</dbReference>
<dbReference type="EMBL" id="CP000553">
    <property type="protein sequence ID" value="ABM76653.1"/>
    <property type="molecule type" value="Genomic_DNA"/>
</dbReference>
<dbReference type="eggNOG" id="COG2340">
    <property type="taxonomic scope" value="Bacteria"/>
</dbReference>
<feature type="domain" description="DUF4214" evidence="1">
    <location>
        <begin position="315"/>
        <end position="385"/>
    </location>
</feature>
<dbReference type="Gene3D" id="1.10.3130.20">
    <property type="entry name" value="Phycobilisome linker domain"/>
    <property type="match status" value="1"/>
</dbReference>
<dbReference type="CDD" id="cd04277">
    <property type="entry name" value="ZnMc_serralysin_like"/>
    <property type="match status" value="1"/>
</dbReference>
<accession>A2C593</accession>
<proteinExistence type="predicted"/>
<evidence type="ECO:0000313" key="2">
    <source>
        <dbReference type="EMBL" id="ABM76653.1"/>
    </source>
</evidence>
<dbReference type="GO" id="GO:0008237">
    <property type="term" value="F:metallopeptidase activity"/>
    <property type="evidence" value="ECO:0007669"/>
    <property type="project" value="InterPro"/>
</dbReference>
<dbReference type="SUPFAM" id="SSF55486">
    <property type="entry name" value="Metalloproteases ('zincins'), catalytic domain"/>
    <property type="match status" value="1"/>
</dbReference>
<dbReference type="InterPro" id="IPR038255">
    <property type="entry name" value="PBS_linker_sf"/>
</dbReference>
<dbReference type="KEGG" id="pme:NATL1_20971"/>
<dbReference type="HOGENOM" id="CLU_703700_0_0_3"/>
<reference evidence="3" key="1">
    <citation type="journal article" date="2007" name="PLoS Genet.">
        <title>Patterns and implications of gene gain and loss in the evolution of Prochlorococcus.</title>
        <authorList>
            <person name="Kettler G.C."/>
            <person name="Martiny A.C."/>
            <person name="Huang K."/>
            <person name="Zucker J."/>
            <person name="Coleman M.L."/>
            <person name="Rodrigue S."/>
            <person name="Chen F."/>
            <person name="Lapidus A."/>
            <person name="Ferriera S."/>
            <person name="Johnson J."/>
            <person name="Steglich C."/>
            <person name="Church G.M."/>
            <person name="Richardson P."/>
            <person name="Chisholm S.W."/>
        </authorList>
    </citation>
    <scope>NUCLEOTIDE SEQUENCE [LARGE SCALE GENOMIC DNA]</scope>
    <source>
        <strain evidence="3">NATL1A</strain>
    </source>
</reference>
<gene>
    <name evidence="2" type="ordered locus">NATL1_20971</name>
</gene>